<evidence type="ECO:0000313" key="1">
    <source>
        <dbReference type="EMBL" id="KAK9147599.1"/>
    </source>
</evidence>
<dbReference type="Proteomes" id="UP001419268">
    <property type="component" value="Unassembled WGS sequence"/>
</dbReference>
<dbReference type="EMBL" id="JBBNAG010000003">
    <property type="protein sequence ID" value="KAK9147599.1"/>
    <property type="molecule type" value="Genomic_DNA"/>
</dbReference>
<evidence type="ECO:0000313" key="2">
    <source>
        <dbReference type="Proteomes" id="UP001419268"/>
    </source>
</evidence>
<keyword evidence="2" id="KW-1185">Reference proteome</keyword>
<proteinExistence type="predicted"/>
<protein>
    <submittedName>
        <fullName evidence="1">Uncharacterized protein</fullName>
    </submittedName>
</protein>
<organism evidence="1 2">
    <name type="scientific">Stephania cephalantha</name>
    <dbReference type="NCBI Taxonomy" id="152367"/>
    <lineage>
        <taxon>Eukaryota</taxon>
        <taxon>Viridiplantae</taxon>
        <taxon>Streptophyta</taxon>
        <taxon>Embryophyta</taxon>
        <taxon>Tracheophyta</taxon>
        <taxon>Spermatophyta</taxon>
        <taxon>Magnoliopsida</taxon>
        <taxon>Ranunculales</taxon>
        <taxon>Menispermaceae</taxon>
        <taxon>Menispermoideae</taxon>
        <taxon>Cissampelideae</taxon>
        <taxon>Stephania</taxon>
    </lineage>
</organism>
<reference evidence="1 2" key="1">
    <citation type="submission" date="2024-01" db="EMBL/GenBank/DDBJ databases">
        <title>Genome assemblies of Stephania.</title>
        <authorList>
            <person name="Yang L."/>
        </authorList>
    </citation>
    <scope>NUCLEOTIDE SEQUENCE [LARGE SCALE GENOMIC DNA]</scope>
    <source>
        <strain evidence="1">JXDWG</strain>
        <tissue evidence="1">Leaf</tissue>
    </source>
</reference>
<sequence>MGAPVTFDMDVAYGGKLTSPIGLQVSEIPLDLDETRTPSPRICMVPIFYM</sequence>
<gene>
    <name evidence="1" type="ORF">Scep_006356</name>
</gene>
<comment type="caution">
    <text evidence="1">The sequence shown here is derived from an EMBL/GenBank/DDBJ whole genome shotgun (WGS) entry which is preliminary data.</text>
</comment>
<name>A0AAP0K9E3_9MAGN</name>
<dbReference type="AlphaFoldDB" id="A0AAP0K9E3"/>
<accession>A0AAP0K9E3</accession>